<evidence type="ECO:0000313" key="2">
    <source>
        <dbReference type="Proteomes" id="UP000253318"/>
    </source>
</evidence>
<keyword evidence="2" id="KW-1185">Reference proteome</keyword>
<accession>A0A368SY96</accession>
<comment type="caution">
    <text evidence="1">The sequence shown here is derived from an EMBL/GenBank/DDBJ whole genome shotgun (WGS) entry which is preliminary data.</text>
</comment>
<proteinExistence type="predicted"/>
<protein>
    <submittedName>
        <fullName evidence="1">Uncharacterized protein</fullName>
    </submittedName>
</protein>
<dbReference type="AlphaFoldDB" id="A0A368SY96"/>
<evidence type="ECO:0000313" key="1">
    <source>
        <dbReference type="EMBL" id="RCV48958.1"/>
    </source>
</evidence>
<dbReference type="Proteomes" id="UP000253318">
    <property type="component" value="Unassembled WGS sequence"/>
</dbReference>
<organism evidence="1 2">
    <name type="scientific">Marinitenerispora sediminis</name>
    <dbReference type="NCBI Taxonomy" id="1931232"/>
    <lineage>
        <taxon>Bacteria</taxon>
        <taxon>Bacillati</taxon>
        <taxon>Actinomycetota</taxon>
        <taxon>Actinomycetes</taxon>
        <taxon>Streptosporangiales</taxon>
        <taxon>Nocardiopsidaceae</taxon>
        <taxon>Marinitenerispora</taxon>
    </lineage>
</organism>
<name>A0A368SY96_9ACTN</name>
<sequence length="91" mass="10188">MVPMPGHVSTQARIEQVLISRPDPGDIAVAWIEPWPDVPAEDQVPTCRLTLAPGTHIDVRPTDDLAYLDRLRDVLAEVRVRLTAARARRSR</sequence>
<reference evidence="1 2" key="1">
    <citation type="submission" date="2018-04" db="EMBL/GenBank/DDBJ databases">
        <title>Novel actinobacteria from marine sediment.</title>
        <authorList>
            <person name="Ng Z.Y."/>
            <person name="Tan G.Y.A."/>
        </authorList>
    </citation>
    <scope>NUCLEOTIDE SEQUENCE [LARGE SCALE GENOMIC DNA]</scope>
    <source>
        <strain evidence="1 2">TPS81</strain>
    </source>
</reference>
<dbReference type="EMBL" id="QEIN01000357">
    <property type="protein sequence ID" value="RCV48958.1"/>
    <property type="molecule type" value="Genomic_DNA"/>
</dbReference>
<gene>
    <name evidence="1" type="ORF">DEF24_25750</name>
</gene>